<keyword evidence="2" id="KW-0812">Transmembrane</keyword>
<accession>A0A8B8FHF2</accession>
<proteinExistence type="predicted"/>
<dbReference type="Proteomes" id="UP000694846">
    <property type="component" value="Unplaced"/>
</dbReference>
<keyword evidence="2" id="KW-0472">Membrane</keyword>
<feature type="domain" description="Pre-C2HC" evidence="3">
    <location>
        <begin position="204"/>
        <end position="249"/>
    </location>
</feature>
<dbReference type="GeneID" id="112683239"/>
<keyword evidence="4" id="KW-1185">Reference proteome</keyword>
<dbReference type="AlphaFoldDB" id="A0A8B8FHF2"/>
<dbReference type="InterPro" id="IPR006579">
    <property type="entry name" value="Pre_C2HC_dom"/>
</dbReference>
<feature type="transmembrane region" description="Helical" evidence="2">
    <location>
        <begin position="23"/>
        <end position="40"/>
    </location>
</feature>
<feature type="compositionally biased region" description="Polar residues" evidence="1">
    <location>
        <begin position="48"/>
        <end position="64"/>
    </location>
</feature>
<organism evidence="4 5">
    <name type="scientific">Sipha flava</name>
    <name type="common">yellow sugarcane aphid</name>
    <dbReference type="NCBI Taxonomy" id="143950"/>
    <lineage>
        <taxon>Eukaryota</taxon>
        <taxon>Metazoa</taxon>
        <taxon>Ecdysozoa</taxon>
        <taxon>Arthropoda</taxon>
        <taxon>Hexapoda</taxon>
        <taxon>Insecta</taxon>
        <taxon>Pterygota</taxon>
        <taxon>Neoptera</taxon>
        <taxon>Paraneoptera</taxon>
        <taxon>Hemiptera</taxon>
        <taxon>Sternorrhyncha</taxon>
        <taxon>Aphidomorpha</taxon>
        <taxon>Aphidoidea</taxon>
        <taxon>Aphididae</taxon>
        <taxon>Sipha</taxon>
    </lineage>
</organism>
<dbReference type="OrthoDB" id="6628654at2759"/>
<keyword evidence="2" id="KW-1133">Transmembrane helix</keyword>
<evidence type="ECO:0000313" key="5">
    <source>
        <dbReference type="RefSeq" id="XP_025409941.1"/>
    </source>
</evidence>
<reference evidence="5" key="1">
    <citation type="submission" date="2025-08" db="UniProtKB">
        <authorList>
            <consortium name="RefSeq"/>
        </authorList>
    </citation>
    <scope>IDENTIFICATION</scope>
    <source>
        <tissue evidence="5">Whole body</tissue>
    </source>
</reference>
<gene>
    <name evidence="5" type="primary">LOC112683239</name>
</gene>
<evidence type="ECO:0000256" key="2">
    <source>
        <dbReference type="SAM" id="Phobius"/>
    </source>
</evidence>
<name>A0A8B8FHF2_9HEMI</name>
<dbReference type="Pfam" id="PF07530">
    <property type="entry name" value="PRE_C2HC"/>
    <property type="match status" value="1"/>
</dbReference>
<evidence type="ECO:0000313" key="4">
    <source>
        <dbReference type="Proteomes" id="UP000694846"/>
    </source>
</evidence>
<dbReference type="RefSeq" id="XP_025409941.1">
    <property type="nucleotide sequence ID" value="XM_025554156.1"/>
</dbReference>
<feature type="region of interest" description="Disordered" evidence="1">
    <location>
        <begin position="44"/>
        <end position="73"/>
    </location>
</feature>
<protein>
    <submittedName>
        <fullName evidence="5">Uncharacterized protein LOC112683239</fullName>
    </submittedName>
</protein>
<sequence length="251" mass="28513">MMFQSGDNVHHEHMLLGSLRYQYFNYVNYVFVFNVYHIMIRSGKSPPRTKTSSKRVLSSTSPNSPLHEGKKTKTFTSPNRFAVLASTNTNDDTVFDAAPPSCEVTVPSSFPSDQAEPVAPPIYIRNINNFSAFKDVLIKTVGSKGFTCKSTPSYLIVRPNGRVNFNLLSNYLMKTNASFHTFRPHCQRPLRIVIRNLHHSTLSADISSELSEEGHLVRNVHNVKKNNCPLPIFFVDIEPNINNKHIYILHY</sequence>
<evidence type="ECO:0000256" key="1">
    <source>
        <dbReference type="SAM" id="MobiDB-lite"/>
    </source>
</evidence>
<evidence type="ECO:0000259" key="3">
    <source>
        <dbReference type="Pfam" id="PF07530"/>
    </source>
</evidence>